<feature type="compositionally biased region" description="Basic residues" evidence="1">
    <location>
        <begin position="245"/>
        <end position="266"/>
    </location>
</feature>
<feature type="compositionally biased region" description="Basic and acidic residues" evidence="1">
    <location>
        <begin position="128"/>
        <end position="138"/>
    </location>
</feature>
<dbReference type="EMBL" id="CADCTX010000513">
    <property type="protein sequence ID" value="CAA9324986.1"/>
    <property type="molecule type" value="Genomic_DNA"/>
</dbReference>
<proteinExistence type="predicted"/>
<evidence type="ECO:0000256" key="1">
    <source>
        <dbReference type="SAM" id="MobiDB-lite"/>
    </source>
</evidence>
<name>A0A6J4L890_9BACT</name>
<dbReference type="GO" id="GO:0003755">
    <property type="term" value="F:peptidyl-prolyl cis-trans isomerase activity"/>
    <property type="evidence" value="ECO:0007669"/>
    <property type="project" value="UniProtKB-EC"/>
</dbReference>
<feature type="compositionally biased region" description="Basic residues" evidence="1">
    <location>
        <begin position="363"/>
        <end position="413"/>
    </location>
</feature>
<feature type="region of interest" description="Disordered" evidence="1">
    <location>
        <begin position="448"/>
        <end position="613"/>
    </location>
</feature>
<feature type="compositionally biased region" description="Basic residues" evidence="1">
    <location>
        <begin position="179"/>
        <end position="188"/>
    </location>
</feature>
<evidence type="ECO:0000313" key="2">
    <source>
        <dbReference type="EMBL" id="CAA9324986.1"/>
    </source>
</evidence>
<dbReference type="EC" id="5.2.1.8" evidence="2"/>
<organism evidence="2">
    <name type="scientific">uncultured Gemmatimonadaceae bacterium</name>
    <dbReference type="NCBI Taxonomy" id="246130"/>
    <lineage>
        <taxon>Bacteria</taxon>
        <taxon>Pseudomonadati</taxon>
        <taxon>Gemmatimonadota</taxon>
        <taxon>Gemmatimonadia</taxon>
        <taxon>Gemmatimonadales</taxon>
        <taxon>Gemmatimonadaceae</taxon>
        <taxon>environmental samples</taxon>
    </lineage>
</organism>
<feature type="non-terminal residue" evidence="2">
    <location>
        <position position="613"/>
    </location>
</feature>
<feature type="non-terminal residue" evidence="2">
    <location>
        <position position="1"/>
    </location>
</feature>
<dbReference type="AlphaFoldDB" id="A0A6J4L890"/>
<feature type="region of interest" description="Disordered" evidence="1">
    <location>
        <begin position="313"/>
        <end position="435"/>
    </location>
</feature>
<accession>A0A6J4L890</accession>
<feature type="region of interest" description="Disordered" evidence="1">
    <location>
        <begin position="28"/>
        <end position="287"/>
    </location>
</feature>
<keyword evidence="2" id="KW-0413">Isomerase</keyword>
<feature type="compositionally biased region" description="Basic and acidic residues" evidence="1">
    <location>
        <begin position="218"/>
        <end position="235"/>
    </location>
</feature>
<reference evidence="2" key="1">
    <citation type="submission" date="2020-02" db="EMBL/GenBank/DDBJ databases">
        <authorList>
            <person name="Meier V. D."/>
        </authorList>
    </citation>
    <scope>NUCLEOTIDE SEQUENCE</scope>
    <source>
        <strain evidence="2">AVDCRST_MAG40</strain>
    </source>
</reference>
<feature type="compositionally biased region" description="Basic residues" evidence="1">
    <location>
        <begin position="28"/>
        <end position="47"/>
    </location>
</feature>
<feature type="compositionally biased region" description="Basic residues" evidence="1">
    <location>
        <begin position="276"/>
        <end position="285"/>
    </location>
</feature>
<feature type="compositionally biased region" description="Low complexity" evidence="1">
    <location>
        <begin position="200"/>
        <end position="210"/>
    </location>
</feature>
<feature type="compositionally biased region" description="Basic and acidic residues" evidence="1">
    <location>
        <begin position="461"/>
        <end position="476"/>
    </location>
</feature>
<sequence>APIDAKRREVHLDRGRCLLRRRLPAARHLRAARRRRRRDHQRHHRRLGERPRHPVRDVRQRHPDARAAGGAAARPRAQPRRAPPDRLGGLRADRLRHPAPAGDPPARHHRDRRGDRAGGAVQPPAAAPRERRAPDRGPLRPGEVPPLPAEPLRPPDRAPGAARAVLPLRDPAPEAVHAGRLRRLRHRPAPLADLPRRPRLGAGLRRGLPPRAHPRLGRRGERAGGARLLREEPRQLRPPGPRRDLGHRRPAHDHGGRQRRHPHARRRDPSGASRGRQVRGRRQARVGRLGVGGQRWLARHELRPRAGLREAVRGRRVRAPARTALRAGAHPVRLPPHPRGQPAGRHPRPAAHPPPDRAERLERHGHRPPRRPAHPARRRRRGSGPLRRRGQAARAPRAPRRGVRRRPALHRQPLRAERRRVGVRRRGGGRRERALRLARRLLPRAARFAHPGRPVAARGGLARDPHLPRQAEEARPARPAGRPARRPREGRHARGRGAGRRPAGSEDRALHPRQRGAAARPVQPGDRRRLRPPGRGGERAGPHRRRRLRDAGRPPRREQPPGVRSPEGRAAPPDHAGAAQRARPRLPRGSAQVGRPRRQPAEGLRRLAPAGRL</sequence>
<feature type="compositionally biased region" description="Basic and acidic residues" evidence="1">
    <location>
        <begin position="549"/>
        <end position="559"/>
    </location>
</feature>
<feature type="compositionally biased region" description="Basic and acidic residues" evidence="1">
    <location>
        <begin position="48"/>
        <end position="65"/>
    </location>
</feature>
<protein>
    <submittedName>
        <fullName evidence="2">Periplasmic chaperone and peptidyl-prolyl cis-trans isomerase of outer membrane proteins SurA</fullName>
        <ecNumber evidence="2">5.2.1.8</ecNumber>
    </submittedName>
</protein>
<gene>
    <name evidence="2" type="ORF">AVDCRST_MAG40-1645</name>
</gene>
<feature type="compositionally biased region" description="Pro residues" evidence="1">
    <location>
        <begin position="143"/>
        <end position="152"/>
    </location>
</feature>
<feature type="compositionally biased region" description="Low complexity" evidence="1">
    <location>
        <begin position="66"/>
        <end position="76"/>
    </location>
</feature>